<dbReference type="Proteomes" id="UP000541444">
    <property type="component" value="Unassembled WGS sequence"/>
</dbReference>
<protein>
    <submittedName>
        <fullName evidence="1">Uncharacterized protein</fullName>
    </submittedName>
</protein>
<sequence length="54" mass="6178">MTIETEGIFIDIHIAVEASTICDVDYLQSSSEHLCHNYEVFNKMQGIFLTTTMH</sequence>
<gene>
    <name evidence="1" type="ORF">GIB67_030374</name>
</gene>
<proteinExistence type="predicted"/>
<name>A0A7J7M6S4_9MAGN</name>
<keyword evidence="2" id="KW-1185">Reference proteome</keyword>
<comment type="caution">
    <text evidence="1">The sequence shown here is derived from an EMBL/GenBank/DDBJ whole genome shotgun (WGS) entry which is preliminary data.</text>
</comment>
<organism evidence="1 2">
    <name type="scientific">Kingdonia uniflora</name>
    <dbReference type="NCBI Taxonomy" id="39325"/>
    <lineage>
        <taxon>Eukaryota</taxon>
        <taxon>Viridiplantae</taxon>
        <taxon>Streptophyta</taxon>
        <taxon>Embryophyta</taxon>
        <taxon>Tracheophyta</taxon>
        <taxon>Spermatophyta</taxon>
        <taxon>Magnoliopsida</taxon>
        <taxon>Ranunculales</taxon>
        <taxon>Circaeasteraceae</taxon>
        <taxon>Kingdonia</taxon>
    </lineage>
</organism>
<dbReference type="AlphaFoldDB" id="A0A7J7M6S4"/>
<dbReference type="EMBL" id="JACGCM010001734">
    <property type="protein sequence ID" value="KAF6150573.1"/>
    <property type="molecule type" value="Genomic_DNA"/>
</dbReference>
<evidence type="ECO:0000313" key="2">
    <source>
        <dbReference type="Proteomes" id="UP000541444"/>
    </source>
</evidence>
<reference evidence="1 2" key="1">
    <citation type="journal article" date="2020" name="IScience">
        <title>Genome Sequencing of the Endangered Kingdonia uniflora (Circaeasteraceae, Ranunculales) Reveals Potential Mechanisms of Evolutionary Specialization.</title>
        <authorList>
            <person name="Sun Y."/>
            <person name="Deng T."/>
            <person name="Zhang A."/>
            <person name="Moore M.J."/>
            <person name="Landis J.B."/>
            <person name="Lin N."/>
            <person name="Zhang H."/>
            <person name="Zhang X."/>
            <person name="Huang J."/>
            <person name="Zhang X."/>
            <person name="Sun H."/>
            <person name="Wang H."/>
        </authorList>
    </citation>
    <scope>NUCLEOTIDE SEQUENCE [LARGE SCALE GENOMIC DNA]</scope>
    <source>
        <strain evidence="1">TB1705</strain>
        <tissue evidence="1">Leaf</tissue>
    </source>
</reference>
<evidence type="ECO:0000313" key="1">
    <source>
        <dbReference type="EMBL" id="KAF6150573.1"/>
    </source>
</evidence>
<accession>A0A7J7M6S4</accession>